<feature type="non-terminal residue" evidence="2">
    <location>
        <position position="76"/>
    </location>
</feature>
<dbReference type="EMBL" id="CAJVPL010000695">
    <property type="protein sequence ID" value="CAG8521993.1"/>
    <property type="molecule type" value="Genomic_DNA"/>
</dbReference>
<dbReference type="Proteomes" id="UP000789831">
    <property type="component" value="Unassembled WGS sequence"/>
</dbReference>
<accession>A0A9N9A7H5</accession>
<reference evidence="2" key="1">
    <citation type="submission" date="2021-06" db="EMBL/GenBank/DDBJ databases">
        <authorList>
            <person name="Kallberg Y."/>
            <person name="Tangrot J."/>
            <person name="Rosling A."/>
        </authorList>
    </citation>
    <scope>NUCLEOTIDE SEQUENCE</scope>
    <source>
        <strain evidence="2">MT106</strain>
    </source>
</reference>
<dbReference type="AlphaFoldDB" id="A0A9N9A7H5"/>
<evidence type="ECO:0000313" key="3">
    <source>
        <dbReference type="Proteomes" id="UP000789831"/>
    </source>
</evidence>
<comment type="caution">
    <text evidence="2">The sequence shown here is derived from an EMBL/GenBank/DDBJ whole genome shotgun (WGS) entry which is preliminary data.</text>
</comment>
<proteinExistence type="predicted"/>
<gene>
    <name evidence="2" type="ORF">AGERDE_LOCUS5284</name>
</gene>
<name>A0A9N9A7H5_9GLOM</name>
<evidence type="ECO:0000256" key="1">
    <source>
        <dbReference type="SAM" id="MobiDB-lite"/>
    </source>
</evidence>
<protein>
    <submittedName>
        <fullName evidence="2">3794_t:CDS:1</fullName>
    </submittedName>
</protein>
<evidence type="ECO:0000313" key="2">
    <source>
        <dbReference type="EMBL" id="CAG8521993.1"/>
    </source>
</evidence>
<organism evidence="2 3">
    <name type="scientific">Ambispora gerdemannii</name>
    <dbReference type="NCBI Taxonomy" id="144530"/>
    <lineage>
        <taxon>Eukaryota</taxon>
        <taxon>Fungi</taxon>
        <taxon>Fungi incertae sedis</taxon>
        <taxon>Mucoromycota</taxon>
        <taxon>Glomeromycotina</taxon>
        <taxon>Glomeromycetes</taxon>
        <taxon>Archaeosporales</taxon>
        <taxon>Ambisporaceae</taxon>
        <taxon>Ambispora</taxon>
    </lineage>
</organism>
<keyword evidence="3" id="KW-1185">Reference proteome</keyword>
<sequence>EEFALASGEHHMVPKDHNPVKIASQQSNVTIKDENDLALLEELGTGKENNITTKSTSPLKHARTPEVGTSAKAEDR</sequence>
<feature type="region of interest" description="Disordered" evidence="1">
    <location>
        <begin position="48"/>
        <end position="76"/>
    </location>
</feature>
<feature type="compositionally biased region" description="Polar residues" evidence="1">
    <location>
        <begin position="48"/>
        <end position="58"/>
    </location>
</feature>